<dbReference type="PANTHER" id="PTHR43685:SF2">
    <property type="entry name" value="GLYCOSYLTRANSFERASE 2-LIKE DOMAIN-CONTAINING PROTEIN"/>
    <property type="match status" value="1"/>
</dbReference>
<evidence type="ECO:0000313" key="3">
    <source>
        <dbReference type="EMBL" id="NLR92505.1"/>
    </source>
</evidence>
<feature type="transmembrane region" description="Helical" evidence="1">
    <location>
        <begin position="262"/>
        <end position="283"/>
    </location>
</feature>
<proteinExistence type="predicted"/>
<protein>
    <submittedName>
        <fullName evidence="3">Glycosyltransferase family 2 protein</fullName>
    </submittedName>
</protein>
<dbReference type="RefSeq" id="WP_168883214.1">
    <property type="nucleotide sequence ID" value="NZ_JABAIL010000004.1"/>
</dbReference>
<comment type="caution">
    <text evidence="3">The sequence shown here is derived from an EMBL/GenBank/DDBJ whole genome shotgun (WGS) entry which is preliminary data.</text>
</comment>
<accession>A0A7X8SLN1</accession>
<dbReference type="Pfam" id="PF00535">
    <property type="entry name" value="Glycos_transf_2"/>
    <property type="match status" value="1"/>
</dbReference>
<dbReference type="CDD" id="cd00761">
    <property type="entry name" value="Glyco_tranf_GTA_type"/>
    <property type="match status" value="1"/>
</dbReference>
<dbReference type="InterPro" id="IPR001173">
    <property type="entry name" value="Glyco_trans_2-like"/>
</dbReference>
<feature type="domain" description="Glycosyltransferase 2-like" evidence="2">
    <location>
        <begin position="6"/>
        <end position="135"/>
    </location>
</feature>
<dbReference type="AlphaFoldDB" id="A0A7X8SLN1"/>
<dbReference type="SUPFAM" id="SSF53448">
    <property type="entry name" value="Nucleotide-diphospho-sugar transferases"/>
    <property type="match status" value="1"/>
</dbReference>
<dbReference type="Gene3D" id="3.90.550.10">
    <property type="entry name" value="Spore Coat Polysaccharide Biosynthesis Protein SpsA, Chain A"/>
    <property type="match status" value="1"/>
</dbReference>
<keyword evidence="1" id="KW-0812">Transmembrane</keyword>
<evidence type="ECO:0000256" key="1">
    <source>
        <dbReference type="SAM" id="Phobius"/>
    </source>
</evidence>
<evidence type="ECO:0000259" key="2">
    <source>
        <dbReference type="Pfam" id="PF00535"/>
    </source>
</evidence>
<sequence>MYKNISLIICCFNSEKTIEVCLEAIKRQKNLQNIKFEVLLIDNNSTDRTVEKAQKLWGDFSMPLKIVKENKQGLLYAKLKGCKKASYDLLGYIDDDNILHDDWVQKSISFMNLNHDCGVSGGENFPFYKITPPNWFSKYEKHYAVGKQGSQLSEDVTETRGFVWGAGMVIKKDIINKGLERGFSFVNVGRTSTSLSSGEDVEFCWLVRKLGKKVFYNGDQKLKHMISPNRMTWDYLSNLQLKFGRASVWFDVYEYSYSKYRIFGSNILIIIKLLFGSFLKYLGNLTKYMMSPKNKVDNIYFLKTQFFKGRILELSIKNYLINSEKIDKINKSLS</sequence>
<dbReference type="Proteomes" id="UP000585050">
    <property type="component" value="Unassembled WGS sequence"/>
</dbReference>
<keyword evidence="4" id="KW-1185">Reference proteome</keyword>
<name>A0A7X8SLN1_9BACT</name>
<keyword evidence="1" id="KW-1133">Transmembrane helix</keyword>
<evidence type="ECO:0000313" key="4">
    <source>
        <dbReference type="Proteomes" id="UP000585050"/>
    </source>
</evidence>
<organism evidence="3 4">
    <name type="scientific">Flammeovirga agarivorans</name>
    <dbReference type="NCBI Taxonomy" id="2726742"/>
    <lineage>
        <taxon>Bacteria</taxon>
        <taxon>Pseudomonadati</taxon>
        <taxon>Bacteroidota</taxon>
        <taxon>Cytophagia</taxon>
        <taxon>Cytophagales</taxon>
        <taxon>Flammeovirgaceae</taxon>
        <taxon>Flammeovirga</taxon>
    </lineage>
</organism>
<dbReference type="InterPro" id="IPR050834">
    <property type="entry name" value="Glycosyltransf_2"/>
</dbReference>
<dbReference type="InterPro" id="IPR029044">
    <property type="entry name" value="Nucleotide-diphossugar_trans"/>
</dbReference>
<reference evidence="3 4" key="1">
    <citation type="submission" date="2020-04" db="EMBL/GenBank/DDBJ databases">
        <title>Flammeovirga sp. SR4, a novel species isolated from seawater.</title>
        <authorList>
            <person name="Wang X."/>
        </authorList>
    </citation>
    <scope>NUCLEOTIDE SEQUENCE [LARGE SCALE GENOMIC DNA]</scope>
    <source>
        <strain evidence="3 4">SR4</strain>
    </source>
</reference>
<dbReference type="GO" id="GO:0016740">
    <property type="term" value="F:transferase activity"/>
    <property type="evidence" value="ECO:0007669"/>
    <property type="project" value="UniProtKB-KW"/>
</dbReference>
<keyword evidence="1" id="KW-0472">Membrane</keyword>
<dbReference type="PANTHER" id="PTHR43685">
    <property type="entry name" value="GLYCOSYLTRANSFERASE"/>
    <property type="match status" value="1"/>
</dbReference>
<gene>
    <name evidence="3" type="ORF">HGP29_14905</name>
</gene>
<keyword evidence="3" id="KW-0808">Transferase</keyword>
<dbReference type="EMBL" id="JABAIL010000004">
    <property type="protein sequence ID" value="NLR92505.1"/>
    <property type="molecule type" value="Genomic_DNA"/>
</dbReference>